<dbReference type="EMBL" id="JAUTDP010000001">
    <property type="protein sequence ID" value="KAK3402609.1"/>
    <property type="molecule type" value="Genomic_DNA"/>
</dbReference>
<proteinExistence type="predicted"/>
<dbReference type="Proteomes" id="UP001281003">
    <property type="component" value="Unassembled WGS sequence"/>
</dbReference>
<organism evidence="2 3">
    <name type="scientific">Sordaria brevicollis</name>
    <dbReference type="NCBI Taxonomy" id="83679"/>
    <lineage>
        <taxon>Eukaryota</taxon>
        <taxon>Fungi</taxon>
        <taxon>Dikarya</taxon>
        <taxon>Ascomycota</taxon>
        <taxon>Pezizomycotina</taxon>
        <taxon>Sordariomycetes</taxon>
        <taxon>Sordariomycetidae</taxon>
        <taxon>Sordariales</taxon>
        <taxon>Sordariaceae</taxon>
        <taxon>Sordaria</taxon>
    </lineage>
</organism>
<gene>
    <name evidence="2" type="ORF">B0T20DRAFT_465527</name>
</gene>
<comment type="caution">
    <text evidence="2">The sequence shown here is derived from an EMBL/GenBank/DDBJ whole genome shotgun (WGS) entry which is preliminary data.</text>
</comment>
<evidence type="ECO:0000256" key="1">
    <source>
        <dbReference type="SAM" id="MobiDB-lite"/>
    </source>
</evidence>
<reference evidence="2" key="1">
    <citation type="journal article" date="2023" name="Mol. Phylogenet. Evol.">
        <title>Genome-scale phylogeny and comparative genomics of the fungal order Sordariales.</title>
        <authorList>
            <person name="Hensen N."/>
            <person name="Bonometti L."/>
            <person name="Westerberg I."/>
            <person name="Brannstrom I.O."/>
            <person name="Guillou S."/>
            <person name="Cros-Aarteil S."/>
            <person name="Calhoun S."/>
            <person name="Haridas S."/>
            <person name="Kuo A."/>
            <person name="Mondo S."/>
            <person name="Pangilinan J."/>
            <person name="Riley R."/>
            <person name="LaButti K."/>
            <person name="Andreopoulos B."/>
            <person name="Lipzen A."/>
            <person name="Chen C."/>
            <person name="Yan M."/>
            <person name="Daum C."/>
            <person name="Ng V."/>
            <person name="Clum A."/>
            <person name="Steindorff A."/>
            <person name="Ohm R.A."/>
            <person name="Martin F."/>
            <person name="Silar P."/>
            <person name="Natvig D.O."/>
            <person name="Lalanne C."/>
            <person name="Gautier V."/>
            <person name="Ament-Velasquez S.L."/>
            <person name="Kruys A."/>
            <person name="Hutchinson M.I."/>
            <person name="Powell A.J."/>
            <person name="Barry K."/>
            <person name="Miller A.N."/>
            <person name="Grigoriev I.V."/>
            <person name="Debuchy R."/>
            <person name="Gladieux P."/>
            <person name="Hiltunen Thoren M."/>
            <person name="Johannesson H."/>
        </authorList>
    </citation>
    <scope>NUCLEOTIDE SEQUENCE</scope>
    <source>
        <strain evidence="2">FGSC 1904</strain>
    </source>
</reference>
<evidence type="ECO:0000313" key="3">
    <source>
        <dbReference type="Proteomes" id="UP001281003"/>
    </source>
</evidence>
<evidence type="ECO:0000313" key="2">
    <source>
        <dbReference type="EMBL" id="KAK3402609.1"/>
    </source>
</evidence>
<reference evidence="2" key="2">
    <citation type="submission" date="2023-07" db="EMBL/GenBank/DDBJ databases">
        <authorList>
            <consortium name="Lawrence Berkeley National Laboratory"/>
            <person name="Haridas S."/>
            <person name="Hensen N."/>
            <person name="Bonometti L."/>
            <person name="Westerberg I."/>
            <person name="Brannstrom I.O."/>
            <person name="Guillou S."/>
            <person name="Cros-Aarteil S."/>
            <person name="Calhoun S."/>
            <person name="Kuo A."/>
            <person name="Mondo S."/>
            <person name="Pangilinan J."/>
            <person name="Riley R."/>
            <person name="LaButti K."/>
            <person name="Andreopoulos B."/>
            <person name="Lipzen A."/>
            <person name="Chen C."/>
            <person name="Yanf M."/>
            <person name="Daum C."/>
            <person name="Ng V."/>
            <person name="Clum A."/>
            <person name="Steindorff A."/>
            <person name="Ohm R."/>
            <person name="Martin F."/>
            <person name="Silar P."/>
            <person name="Natvig D."/>
            <person name="Lalanne C."/>
            <person name="Gautier V."/>
            <person name="Ament-velasquez S.L."/>
            <person name="Kruys A."/>
            <person name="Hutchinson M.I."/>
            <person name="Powell A.J."/>
            <person name="Barry K."/>
            <person name="Miller A.N."/>
            <person name="Grigoriev I.V."/>
            <person name="Debuchy R."/>
            <person name="Gladieux P."/>
            <person name="Thoren M.H."/>
            <person name="Johannesson H."/>
        </authorList>
    </citation>
    <scope>NUCLEOTIDE SEQUENCE</scope>
    <source>
        <strain evidence="2">FGSC 1904</strain>
    </source>
</reference>
<dbReference type="AlphaFoldDB" id="A0AAE0UGJ6"/>
<feature type="region of interest" description="Disordered" evidence="1">
    <location>
        <begin position="1"/>
        <end position="91"/>
    </location>
</feature>
<keyword evidence="3" id="KW-1185">Reference proteome</keyword>
<name>A0AAE0UGJ6_SORBR</name>
<feature type="compositionally biased region" description="Polar residues" evidence="1">
    <location>
        <begin position="10"/>
        <end position="19"/>
    </location>
</feature>
<protein>
    <submittedName>
        <fullName evidence="2">Uncharacterized protein</fullName>
    </submittedName>
</protein>
<accession>A0AAE0UGJ6</accession>
<sequence>MSTADIPHDTPTTTLSTQLCGKCGSPMSNMHPSPPTIGAGRLSSHASSSSQEKTRRTSRMQTGGAAPPGTHLRAPHARSRPRAGEGQIFGRGRGRGNIVLLVWPAQSPSENLDQYPTPPAWPSSTIMQFGEPMTQTWNFLNRKNCSSVMRSFYDSFLHLKLGCWDSHAFGLEKKEGTLELDSSVFHRDMMICNRMTRTSLANVSTPLLSVEYGSHEEGLIKSAGGLGQAEQANNQRLVERND</sequence>